<keyword evidence="2" id="KW-1185">Reference proteome</keyword>
<proteinExistence type="predicted"/>
<dbReference type="AlphaFoldDB" id="A0A511AV52"/>
<organism evidence="1 2">
    <name type="scientific">Alkalibacterium kapii</name>
    <dbReference type="NCBI Taxonomy" id="426704"/>
    <lineage>
        <taxon>Bacteria</taxon>
        <taxon>Bacillati</taxon>
        <taxon>Bacillota</taxon>
        <taxon>Bacilli</taxon>
        <taxon>Lactobacillales</taxon>
        <taxon>Carnobacteriaceae</taxon>
        <taxon>Alkalibacterium</taxon>
    </lineage>
</organism>
<dbReference type="Proteomes" id="UP000321662">
    <property type="component" value="Unassembled WGS sequence"/>
</dbReference>
<comment type="caution">
    <text evidence="1">The sequence shown here is derived from an EMBL/GenBank/DDBJ whole genome shotgun (WGS) entry which is preliminary data.</text>
</comment>
<reference evidence="1 2" key="1">
    <citation type="submission" date="2019-07" db="EMBL/GenBank/DDBJ databases">
        <title>Whole genome shotgun sequence of Alkalibacterium kapii NBRC 103247.</title>
        <authorList>
            <person name="Hosoyama A."/>
            <person name="Uohara A."/>
            <person name="Ohji S."/>
            <person name="Ichikawa N."/>
        </authorList>
    </citation>
    <scope>NUCLEOTIDE SEQUENCE [LARGE SCALE GENOMIC DNA]</scope>
    <source>
        <strain evidence="1 2">NBRC 103247</strain>
    </source>
</reference>
<protein>
    <submittedName>
        <fullName evidence="1">Uncharacterized protein</fullName>
    </submittedName>
</protein>
<accession>A0A511AV52</accession>
<evidence type="ECO:0000313" key="1">
    <source>
        <dbReference type="EMBL" id="GEK90981.1"/>
    </source>
</evidence>
<name>A0A511AV52_9LACT</name>
<sequence>MRRQLVRNLSRKTSIINRIRTLLKRRWYSLVLAEAAETAEEVSTDITNSKNEVISKYSIIQSETSEKSKR</sequence>
<evidence type="ECO:0000313" key="2">
    <source>
        <dbReference type="Proteomes" id="UP000321662"/>
    </source>
</evidence>
<dbReference type="EMBL" id="BJUY01000005">
    <property type="protein sequence ID" value="GEK90981.1"/>
    <property type="molecule type" value="Genomic_DNA"/>
</dbReference>
<gene>
    <name evidence="1" type="ORF">AKA01nite_06030</name>
</gene>